<dbReference type="STRING" id="1408163.A0A0F4Z4H8"/>
<proteinExistence type="predicted"/>
<gene>
    <name evidence="3" type="ORF">T310_0982</name>
</gene>
<name>A0A0F4Z4H8_RASE3</name>
<dbReference type="Pfam" id="PF17100">
    <property type="entry name" value="NACHT_N"/>
    <property type="match status" value="1"/>
</dbReference>
<feature type="compositionally biased region" description="Basic residues" evidence="1">
    <location>
        <begin position="1"/>
        <end position="14"/>
    </location>
</feature>
<dbReference type="OrthoDB" id="3563344at2759"/>
<dbReference type="GeneID" id="25313036"/>
<feature type="compositionally biased region" description="Polar residues" evidence="1">
    <location>
        <begin position="87"/>
        <end position="98"/>
    </location>
</feature>
<evidence type="ECO:0000313" key="3">
    <source>
        <dbReference type="EMBL" id="KKA25001.1"/>
    </source>
</evidence>
<organism evidence="3 4">
    <name type="scientific">Rasamsonia emersonii (strain ATCC 16479 / CBS 393.64 / IMI 116815)</name>
    <dbReference type="NCBI Taxonomy" id="1408163"/>
    <lineage>
        <taxon>Eukaryota</taxon>
        <taxon>Fungi</taxon>
        <taxon>Dikarya</taxon>
        <taxon>Ascomycota</taxon>
        <taxon>Pezizomycotina</taxon>
        <taxon>Eurotiomycetes</taxon>
        <taxon>Eurotiomycetidae</taxon>
        <taxon>Eurotiales</taxon>
        <taxon>Trichocomaceae</taxon>
        <taxon>Rasamsonia</taxon>
    </lineage>
</organism>
<dbReference type="AlphaFoldDB" id="A0A0F4Z4H8"/>
<sequence length="256" mass="28828">MRKFRDRFIRHKSKPIQSPSVAAEEEDGSRNHSPVCGCAQSRPGQHCWLFTRHLPVIPIQQTRPLIETALRLRESPSNLKRKMGRKTSGSWHTTLSSRTNTSGNTWTLMRMRFSSLDAQGHESAGLSMAERQKHMSQVAEKNLKKAPIWGFTEKVTKSLLFAKDFISAAASANPHIGLAWAGVCVLLPLLLNPVEQPNSLKEGVEYIFDLTCRFTVVERVYQQQNDAASHASHDDARLNLIRNFEAKITQLLLSNS</sequence>
<protein>
    <recommendedName>
        <fullName evidence="2">NWD NACHT-NTPase N-terminal domain-containing protein</fullName>
    </recommendedName>
</protein>
<feature type="region of interest" description="Disordered" evidence="1">
    <location>
        <begin position="1"/>
        <end position="34"/>
    </location>
</feature>
<evidence type="ECO:0000313" key="4">
    <source>
        <dbReference type="Proteomes" id="UP000053958"/>
    </source>
</evidence>
<reference evidence="3 4" key="1">
    <citation type="submission" date="2015-04" db="EMBL/GenBank/DDBJ databases">
        <authorList>
            <person name="Heijne W.H."/>
            <person name="Fedorova N.D."/>
            <person name="Nierman W.C."/>
            <person name="Vollebregt A.W."/>
            <person name="Zhao Z."/>
            <person name="Wu L."/>
            <person name="Kumar M."/>
            <person name="Stam H."/>
            <person name="van den Berg M.A."/>
            <person name="Pel H.J."/>
        </authorList>
    </citation>
    <scope>NUCLEOTIDE SEQUENCE [LARGE SCALE GENOMIC DNA]</scope>
    <source>
        <strain evidence="3 4">CBS 393.64</strain>
    </source>
</reference>
<keyword evidence="4" id="KW-1185">Reference proteome</keyword>
<accession>A0A0F4Z4H8</accession>
<feature type="domain" description="NWD NACHT-NTPase N-terminal" evidence="2">
    <location>
        <begin position="117"/>
        <end position="232"/>
    </location>
</feature>
<dbReference type="InterPro" id="IPR031359">
    <property type="entry name" value="NACHT_N"/>
</dbReference>
<dbReference type="RefSeq" id="XP_013331613.1">
    <property type="nucleotide sequence ID" value="XM_013476159.1"/>
</dbReference>
<feature type="region of interest" description="Disordered" evidence="1">
    <location>
        <begin position="79"/>
        <end position="98"/>
    </location>
</feature>
<comment type="caution">
    <text evidence="3">The sequence shown here is derived from an EMBL/GenBank/DDBJ whole genome shotgun (WGS) entry which is preliminary data.</text>
</comment>
<dbReference type="EMBL" id="LASV01000039">
    <property type="protein sequence ID" value="KKA25001.1"/>
    <property type="molecule type" value="Genomic_DNA"/>
</dbReference>
<dbReference type="Proteomes" id="UP000053958">
    <property type="component" value="Unassembled WGS sequence"/>
</dbReference>
<evidence type="ECO:0000259" key="2">
    <source>
        <dbReference type="Pfam" id="PF17100"/>
    </source>
</evidence>
<evidence type="ECO:0000256" key="1">
    <source>
        <dbReference type="SAM" id="MobiDB-lite"/>
    </source>
</evidence>